<gene>
    <name evidence="1" type="ORF">HZF05_13315</name>
</gene>
<dbReference type="Proteomes" id="UP000570166">
    <property type="component" value="Unassembled WGS sequence"/>
</dbReference>
<dbReference type="RefSeq" id="WP_160362715.1">
    <property type="nucleotide sequence ID" value="NZ_JACEIB010000008.1"/>
</dbReference>
<evidence type="ECO:0000313" key="1">
    <source>
        <dbReference type="EMBL" id="MBA2935074.1"/>
    </source>
</evidence>
<comment type="caution">
    <text evidence="1">The sequence shown here is derived from an EMBL/GenBank/DDBJ whole genome shotgun (WGS) entry which is preliminary data.</text>
</comment>
<organism evidence="1 2">
    <name type="scientific">Sphingomonas chungangi</name>
    <dbReference type="NCBI Taxonomy" id="2683589"/>
    <lineage>
        <taxon>Bacteria</taxon>
        <taxon>Pseudomonadati</taxon>
        <taxon>Pseudomonadota</taxon>
        <taxon>Alphaproteobacteria</taxon>
        <taxon>Sphingomonadales</taxon>
        <taxon>Sphingomonadaceae</taxon>
        <taxon>Sphingomonas</taxon>
    </lineage>
</organism>
<keyword evidence="2" id="KW-1185">Reference proteome</keyword>
<accession>A0A838L7E3</accession>
<sequence>MLEATLFIHNVEDESVPNGRHRITLAPFELADPEGLTVYGIAAADEAATWLTGMIYNPVILRGRLKIGMQDDGYLYRVNEGGDKLRLGTYETVAQARLKIHL</sequence>
<evidence type="ECO:0000313" key="2">
    <source>
        <dbReference type="Proteomes" id="UP000570166"/>
    </source>
</evidence>
<protein>
    <submittedName>
        <fullName evidence="1">Uncharacterized protein</fullName>
    </submittedName>
</protein>
<reference evidence="1 2" key="1">
    <citation type="submission" date="2020-07" db="EMBL/GenBank/DDBJ databases">
        <authorList>
            <person name="Sun Q."/>
        </authorList>
    </citation>
    <scope>NUCLEOTIDE SEQUENCE [LARGE SCALE GENOMIC DNA]</scope>
    <source>
        <strain evidence="1 2">CGMCC 1.13654</strain>
    </source>
</reference>
<dbReference type="EMBL" id="JACEIB010000008">
    <property type="protein sequence ID" value="MBA2935074.1"/>
    <property type="molecule type" value="Genomic_DNA"/>
</dbReference>
<dbReference type="AlphaFoldDB" id="A0A838L7E3"/>
<name>A0A838L7E3_9SPHN</name>
<proteinExistence type="predicted"/>